<reference evidence="1 2" key="1">
    <citation type="submission" date="2024-09" db="EMBL/GenBank/DDBJ databases">
        <title>Chromosome-scale assembly of Riccia fluitans.</title>
        <authorList>
            <person name="Paukszto L."/>
            <person name="Sawicki J."/>
            <person name="Karawczyk K."/>
            <person name="Piernik-Szablinska J."/>
            <person name="Szczecinska M."/>
            <person name="Mazdziarz M."/>
        </authorList>
    </citation>
    <scope>NUCLEOTIDE SEQUENCE [LARGE SCALE GENOMIC DNA]</scope>
    <source>
        <strain evidence="1">Rf_01</strain>
        <tissue evidence="1">Aerial parts of the thallus</tissue>
    </source>
</reference>
<dbReference type="EMBL" id="JBHFFA010000007">
    <property type="protein sequence ID" value="KAL2613494.1"/>
    <property type="molecule type" value="Genomic_DNA"/>
</dbReference>
<dbReference type="AlphaFoldDB" id="A0ABD1XX25"/>
<evidence type="ECO:0000313" key="2">
    <source>
        <dbReference type="Proteomes" id="UP001605036"/>
    </source>
</evidence>
<name>A0ABD1XX25_9MARC</name>
<accession>A0ABD1XX25</accession>
<protein>
    <submittedName>
        <fullName evidence="1">Uncharacterized protein</fullName>
    </submittedName>
</protein>
<dbReference type="Proteomes" id="UP001605036">
    <property type="component" value="Unassembled WGS sequence"/>
</dbReference>
<evidence type="ECO:0000313" key="1">
    <source>
        <dbReference type="EMBL" id="KAL2613494.1"/>
    </source>
</evidence>
<keyword evidence="2" id="KW-1185">Reference proteome</keyword>
<gene>
    <name evidence="1" type="ORF">R1flu_025186</name>
</gene>
<organism evidence="1 2">
    <name type="scientific">Riccia fluitans</name>
    <dbReference type="NCBI Taxonomy" id="41844"/>
    <lineage>
        <taxon>Eukaryota</taxon>
        <taxon>Viridiplantae</taxon>
        <taxon>Streptophyta</taxon>
        <taxon>Embryophyta</taxon>
        <taxon>Marchantiophyta</taxon>
        <taxon>Marchantiopsida</taxon>
        <taxon>Marchantiidae</taxon>
        <taxon>Marchantiales</taxon>
        <taxon>Ricciaceae</taxon>
        <taxon>Riccia</taxon>
    </lineage>
</organism>
<sequence length="78" mass="8718">MPAMHTVPRILQIIADPRTKAQESRVSDRPTSGRHAVYEQAYVSCSRANGNFGSDFGVQHCSTVLWLKFDRVTVANIQ</sequence>
<proteinExistence type="predicted"/>
<comment type="caution">
    <text evidence="1">The sequence shown here is derived from an EMBL/GenBank/DDBJ whole genome shotgun (WGS) entry which is preliminary data.</text>
</comment>